<protein>
    <submittedName>
        <fullName evidence="2">Uncharacterized protein</fullName>
    </submittedName>
</protein>
<keyword evidence="3" id="KW-1185">Reference proteome</keyword>
<dbReference type="RefSeq" id="WP_377853499.1">
    <property type="nucleotide sequence ID" value="NZ_JBHLZU010000016.1"/>
</dbReference>
<sequence>MTESARPETIAVVVPDSLGGGDPTACEATRGIVAVIEDIAGLSARVVPFPLGYLHHLHTSGEDALAGAGAVVVANARPEHARTVRDLVDVPVLTDQDTTAIALTARVLTALVQHGRAPQAGRVVVAGADTLPVLFPVLLAAGVGDITAWNQEDAVSFPLRRIAVGADVVIDLLGTCSGTENAAMPPEAVVITPEDGRDALVALPGLLRALARVPGARLDVAVRHACALALVMATPPEEQLPQEPDNALADQVAAAAAGAFSQPAHRPHPTSTDHLAE</sequence>
<evidence type="ECO:0000313" key="3">
    <source>
        <dbReference type="Proteomes" id="UP001589693"/>
    </source>
</evidence>
<reference evidence="2 3" key="1">
    <citation type="submission" date="2024-09" db="EMBL/GenBank/DDBJ databases">
        <authorList>
            <person name="Sun Q."/>
            <person name="Mori K."/>
        </authorList>
    </citation>
    <scope>NUCLEOTIDE SEQUENCE [LARGE SCALE GENOMIC DNA]</scope>
    <source>
        <strain evidence="2 3">TBRC 7907</strain>
    </source>
</reference>
<gene>
    <name evidence="2" type="ORF">ACFFQA_18740</name>
</gene>
<dbReference type="Proteomes" id="UP001589693">
    <property type="component" value="Unassembled WGS sequence"/>
</dbReference>
<feature type="region of interest" description="Disordered" evidence="1">
    <location>
        <begin position="237"/>
        <end position="277"/>
    </location>
</feature>
<organism evidence="2 3">
    <name type="scientific">Allokutzneria oryzae</name>
    <dbReference type="NCBI Taxonomy" id="1378989"/>
    <lineage>
        <taxon>Bacteria</taxon>
        <taxon>Bacillati</taxon>
        <taxon>Actinomycetota</taxon>
        <taxon>Actinomycetes</taxon>
        <taxon>Pseudonocardiales</taxon>
        <taxon>Pseudonocardiaceae</taxon>
        <taxon>Allokutzneria</taxon>
    </lineage>
</organism>
<feature type="compositionally biased region" description="Low complexity" evidence="1">
    <location>
        <begin position="247"/>
        <end position="264"/>
    </location>
</feature>
<dbReference type="EMBL" id="JBHLZU010000016">
    <property type="protein sequence ID" value="MFB9905977.1"/>
    <property type="molecule type" value="Genomic_DNA"/>
</dbReference>
<evidence type="ECO:0000313" key="2">
    <source>
        <dbReference type="EMBL" id="MFB9905977.1"/>
    </source>
</evidence>
<comment type="caution">
    <text evidence="2">The sequence shown here is derived from an EMBL/GenBank/DDBJ whole genome shotgun (WGS) entry which is preliminary data.</text>
</comment>
<evidence type="ECO:0000256" key="1">
    <source>
        <dbReference type="SAM" id="MobiDB-lite"/>
    </source>
</evidence>
<proteinExistence type="predicted"/>
<name>A0ABV5ZYJ0_9PSEU</name>
<accession>A0ABV5ZYJ0</accession>